<dbReference type="PROSITE" id="PS51464">
    <property type="entry name" value="SIS"/>
    <property type="match status" value="2"/>
</dbReference>
<dbReference type="InterPro" id="IPR035490">
    <property type="entry name" value="GlmS/FrlB_SIS"/>
</dbReference>
<sequence>MCGIIGYIGKKEAQPILMEGLKRMEYRGYDSAGLAIIAQERGVFSLKKSGKLQNLSQELKAHVVQGTAGIGHIRWATHGVPNDINAHPHSDCKEEIFIIHNGIIENFSQLKQKLQKDKHQFVTATDTEVLAHLIESYYEKDTLLEDAVSQALKEVVGTYGIAVLSSREPQKIVAARLGSPLIVGIIAQGEYMVASDVTAILPQTREVVYLEEGEIVTVTRAGYSIKTLNNQAIDRKTSRVDWDAEQAEKKGFAHFMLKEIMEQPEVVQNGLRGRLVAEDGIAHLGGFNEQAKQWRKINRIILVACGTAAYAAQIGSYMIEEYAGVATVVEIGSEFRYRKPVLNDKTAVVIVSQSGETADSIAALREAKRHGVLTFSIVNVVGSTIAREVDSGMYIHAGPEIAVASTKAFMGMLNMLALFTLALGRQRHLSLVTGQRIAKELLALPEKIQQILEQNDQIKALAQKYFKYDHAFYLGRKYNFGTALEGALKLKEISYAHAEGYPAGDLKHGPLALIDERFFLLFIAPQDSVYEKNISNIQEVKARRGKVIALTTIGNKEIADLADDVLFIPKTLEMLTPMLAIVPLQLLAYHVAVLRQCDVDQPRNLAKSVTVE</sequence>
<dbReference type="NCBIfam" id="TIGR01135">
    <property type="entry name" value="glmS"/>
    <property type="match status" value="1"/>
</dbReference>
<dbReference type="Gene3D" id="3.60.20.10">
    <property type="entry name" value="Glutamine Phosphoribosylpyrophosphate, subunit 1, domain 1"/>
    <property type="match status" value="1"/>
</dbReference>
<dbReference type="Pfam" id="PF13522">
    <property type="entry name" value="GATase_6"/>
    <property type="match status" value="1"/>
</dbReference>
<dbReference type="GO" id="GO:0004360">
    <property type="term" value="F:glutamine-fructose-6-phosphate transaminase (isomerizing) activity"/>
    <property type="evidence" value="ECO:0007669"/>
    <property type="project" value="UniProtKB-UniRule"/>
</dbReference>
<dbReference type="InterPro" id="IPR046348">
    <property type="entry name" value="SIS_dom_sf"/>
</dbReference>
<reference evidence="13 14" key="1">
    <citation type="journal article" date="2016" name="Nat. Commun.">
        <title>Thousands of microbial genomes shed light on interconnected biogeochemical processes in an aquifer system.</title>
        <authorList>
            <person name="Anantharaman K."/>
            <person name="Brown C.T."/>
            <person name="Hug L.A."/>
            <person name="Sharon I."/>
            <person name="Castelle C.J."/>
            <person name="Probst A.J."/>
            <person name="Thomas B.C."/>
            <person name="Singh A."/>
            <person name="Wilkins M.J."/>
            <person name="Karaoz U."/>
            <person name="Brodie E.L."/>
            <person name="Williams K.H."/>
            <person name="Hubbard S.S."/>
            <person name="Banfield J.F."/>
        </authorList>
    </citation>
    <scope>NUCLEOTIDE SEQUENCE [LARGE SCALE GENOMIC DNA]</scope>
</reference>
<keyword evidence="5 10" id="KW-0963">Cytoplasm</keyword>
<dbReference type="FunFam" id="3.40.50.10490:FF:000001">
    <property type="entry name" value="Glutamine--fructose-6-phosphate aminotransferase [isomerizing]"/>
    <property type="match status" value="1"/>
</dbReference>
<protein>
    <recommendedName>
        <fullName evidence="4 10">Glutamine--fructose-6-phosphate aminotransferase [isomerizing]</fullName>
        <ecNumber evidence="3 10">2.6.1.16</ecNumber>
    </recommendedName>
    <alternativeName>
        <fullName evidence="10">D-fructose-6-phosphate amidotransferase</fullName>
    </alternativeName>
    <alternativeName>
        <fullName evidence="10">GFAT</fullName>
    </alternativeName>
    <alternativeName>
        <fullName evidence="10">Glucosamine-6-phosphate synthase</fullName>
    </alternativeName>
    <alternativeName>
        <fullName evidence="10">Hexosephosphate aminotransferase</fullName>
    </alternativeName>
    <alternativeName>
        <fullName evidence="10">L-glutamine--D-fructose-6-phosphate amidotransferase</fullName>
    </alternativeName>
</protein>
<feature type="domain" description="SIS" evidence="12">
    <location>
        <begin position="290"/>
        <end position="429"/>
    </location>
</feature>
<dbReference type="InterPro" id="IPR035466">
    <property type="entry name" value="GlmS/AgaS_SIS"/>
</dbReference>
<dbReference type="InterPro" id="IPR001347">
    <property type="entry name" value="SIS_dom"/>
</dbReference>
<evidence type="ECO:0000256" key="2">
    <source>
        <dbReference type="ARBA" id="ARBA00004496"/>
    </source>
</evidence>
<dbReference type="AlphaFoldDB" id="A0A1G2BGD8"/>
<evidence type="ECO:0000256" key="5">
    <source>
        <dbReference type="ARBA" id="ARBA00022490"/>
    </source>
</evidence>
<evidence type="ECO:0000313" key="13">
    <source>
        <dbReference type="EMBL" id="OGY88251.1"/>
    </source>
</evidence>
<dbReference type="NCBIfam" id="NF001484">
    <property type="entry name" value="PRK00331.1"/>
    <property type="match status" value="1"/>
</dbReference>
<dbReference type="SUPFAM" id="SSF53697">
    <property type="entry name" value="SIS domain"/>
    <property type="match status" value="1"/>
</dbReference>
<comment type="catalytic activity">
    <reaction evidence="1 10">
        <text>D-fructose 6-phosphate + L-glutamine = D-glucosamine 6-phosphate + L-glutamate</text>
        <dbReference type="Rhea" id="RHEA:13237"/>
        <dbReference type="ChEBI" id="CHEBI:29985"/>
        <dbReference type="ChEBI" id="CHEBI:58359"/>
        <dbReference type="ChEBI" id="CHEBI:58725"/>
        <dbReference type="ChEBI" id="CHEBI:61527"/>
        <dbReference type="EC" id="2.6.1.16"/>
    </reaction>
</comment>
<dbReference type="GO" id="GO:0006002">
    <property type="term" value="P:fructose 6-phosphate metabolic process"/>
    <property type="evidence" value="ECO:0007669"/>
    <property type="project" value="TreeGrafter"/>
</dbReference>
<dbReference type="InterPro" id="IPR047084">
    <property type="entry name" value="GFAT_N"/>
</dbReference>
<organism evidence="13 14">
    <name type="scientific">Candidatus Kerfeldbacteria bacterium RIFOXYB2_FULL_38_14</name>
    <dbReference type="NCBI Taxonomy" id="1798547"/>
    <lineage>
        <taxon>Bacteria</taxon>
        <taxon>Candidatus Kerfeldiibacteriota</taxon>
    </lineage>
</organism>
<feature type="active site" description="For Fru-6P isomerization activity" evidence="10">
    <location>
        <position position="607"/>
    </location>
</feature>
<gene>
    <name evidence="10" type="primary">glmS</name>
    <name evidence="13" type="ORF">A2319_03625</name>
</gene>
<evidence type="ECO:0000256" key="3">
    <source>
        <dbReference type="ARBA" id="ARBA00012916"/>
    </source>
</evidence>
<evidence type="ECO:0000259" key="11">
    <source>
        <dbReference type="PROSITE" id="PS51278"/>
    </source>
</evidence>
<proteinExistence type="inferred from homology"/>
<comment type="subunit">
    <text evidence="10">Homodimer.</text>
</comment>
<dbReference type="HAMAP" id="MF_00164">
    <property type="entry name" value="GlmS"/>
    <property type="match status" value="1"/>
</dbReference>
<evidence type="ECO:0000256" key="6">
    <source>
        <dbReference type="ARBA" id="ARBA00022576"/>
    </source>
</evidence>
<evidence type="ECO:0000256" key="9">
    <source>
        <dbReference type="ARBA" id="ARBA00022962"/>
    </source>
</evidence>
<feature type="active site" description="Nucleophile; for GATase activity" evidence="10">
    <location>
        <position position="2"/>
    </location>
</feature>
<name>A0A1G2BGD8_9BACT</name>
<evidence type="ECO:0000256" key="7">
    <source>
        <dbReference type="ARBA" id="ARBA00022679"/>
    </source>
</evidence>
<dbReference type="CDD" id="cd05009">
    <property type="entry name" value="SIS_GlmS_GlmD_2"/>
    <property type="match status" value="1"/>
</dbReference>
<evidence type="ECO:0000259" key="12">
    <source>
        <dbReference type="PROSITE" id="PS51464"/>
    </source>
</evidence>
<evidence type="ECO:0000256" key="4">
    <source>
        <dbReference type="ARBA" id="ARBA00016090"/>
    </source>
</evidence>
<dbReference type="InterPro" id="IPR017932">
    <property type="entry name" value="GATase_2_dom"/>
</dbReference>
<keyword evidence="8" id="KW-0677">Repeat</keyword>
<dbReference type="GO" id="GO:0005975">
    <property type="term" value="P:carbohydrate metabolic process"/>
    <property type="evidence" value="ECO:0007669"/>
    <property type="project" value="UniProtKB-UniRule"/>
</dbReference>
<comment type="function">
    <text evidence="10">Catalyzes the first step in hexosamine metabolism, converting fructose-6P into glucosamine-6P using glutamine as a nitrogen source.</text>
</comment>
<feature type="domain" description="Glutamine amidotransferase type-2" evidence="11">
    <location>
        <begin position="2"/>
        <end position="221"/>
    </location>
</feature>
<dbReference type="GO" id="GO:0005829">
    <property type="term" value="C:cytosol"/>
    <property type="evidence" value="ECO:0007669"/>
    <property type="project" value="TreeGrafter"/>
</dbReference>
<dbReference type="InterPro" id="IPR005855">
    <property type="entry name" value="GFAT"/>
</dbReference>
<dbReference type="GO" id="GO:0006487">
    <property type="term" value="P:protein N-linked glycosylation"/>
    <property type="evidence" value="ECO:0007669"/>
    <property type="project" value="TreeGrafter"/>
</dbReference>
<dbReference type="GO" id="GO:0006047">
    <property type="term" value="P:UDP-N-acetylglucosamine metabolic process"/>
    <property type="evidence" value="ECO:0007669"/>
    <property type="project" value="TreeGrafter"/>
</dbReference>
<evidence type="ECO:0000256" key="1">
    <source>
        <dbReference type="ARBA" id="ARBA00001031"/>
    </source>
</evidence>
<dbReference type="InterPro" id="IPR029055">
    <property type="entry name" value="Ntn_hydrolases_N"/>
</dbReference>
<dbReference type="Gene3D" id="3.40.50.10490">
    <property type="entry name" value="Glucose-6-phosphate isomerase like protein, domain 1"/>
    <property type="match status" value="2"/>
</dbReference>
<dbReference type="SUPFAM" id="SSF56235">
    <property type="entry name" value="N-terminal nucleophile aminohydrolases (Ntn hydrolases)"/>
    <property type="match status" value="1"/>
</dbReference>
<dbReference type="FunFam" id="3.60.20.10:FF:000006">
    <property type="entry name" value="Glutamine--fructose-6-phosphate aminotransferase [isomerizing]"/>
    <property type="match status" value="1"/>
</dbReference>
<dbReference type="EC" id="2.6.1.16" evidence="3 10"/>
<feature type="domain" description="SIS" evidence="12">
    <location>
        <begin position="461"/>
        <end position="602"/>
    </location>
</feature>
<dbReference type="PANTHER" id="PTHR10937:SF0">
    <property type="entry name" value="GLUTAMINE--FRUCTOSE-6-PHOSPHATE TRANSAMINASE (ISOMERIZING)"/>
    <property type="match status" value="1"/>
</dbReference>
<dbReference type="PANTHER" id="PTHR10937">
    <property type="entry name" value="GLUCOSAMINE--FRUCTOSE-6-PHOSPHATE AMINOTRANSFERASE, ISOMERIZING"/>
    <property type="match status" value="1"/>
</dbReference>
<comment type="caution">
    <text evidence="13">The sequence shown here is derived from an EMBL/GenBank/DDBJ whole genome shotgun (WGS) entry which is preliminary data.</text>
</comment>
<dbReference type="EMBL" id="MHKI01000003">
    <property type="protein sequence ID" value="OGY88251.1"/>
    <property type="molecule type" value="Genomic_DNA"/>
</dbReference>
<keyword evidence="9" id="KW-0315">Glutamine amidotransferase</keyword>
<dbReference type="CDD" id="cd05008">
    <property type="entry name" value="SIS_GlmS_GlmD_1"/>
    <property type="match status" value="1"/>
</dbReference>
<keyword evidence="7 10" id="KW-0808">Transferase</keyword>
<dbReference type="GO" id="GO:0097367">
    <property type="term" value="F:carbohydrate derivative binding"/>
    <property type="evidence" value="ECO:0007669"/>
    <property type="project" value="InterPro"/>
</dbReference>
<accession>A0A1G2BGD8</accession>
<dbReference type="CDD" id="cd00714">
    <property type="entry name" value="GFAT"/>
    <property type="match status" value="1"/>
</dbReference>
<evidence type="ECO:0000256" key="10">
    <source>
        <dbReference type="HAMAP-Rule" id="MF_00164"/>
    </source>
</evidence>
<dbReference type="PROSITE" id="PS51278">
    <property type="entry name" value="GATASE_TYPE_2"/>
    <property type="match status" value="1"/>
</dbReference>
<dbReference type="Pfam" id="PF01380">
    <property type="entry name" value="SIS"/>
    <property type="match status" value="2"/>
</dbReference>
<comment type="subcellular location">
    <subcellularLocation>
        <location evidence="2 10">Cytoplasm</location>
    </subcellularLocation>
</comment>
<evidence type="ECO:0000313" key="14">
    <source>
        <dbReference type="Proteomes" id="UP000176420"/>
    </source>
</evidence>
<keyword evidence="6 10" id="KW-0032">Aminotransferase</keyword>
<feature type="initiator methionine" description="Removed" evidence="10">
    <location>
        <position position="1"/>
    </location>
</feature>
<dbReference type="Proteomes" id="UP000176420">
    <property type="component" value="Unassembled WGS sequence"/>
</dbReference>
<evidence type="ECO:0000256" key="8">
    <source>
        <dbReference type="ARBA" id="ARBA00022737"/>
    </source>
</evidence>